<keyword evidence="4" id="KW-1185">Reference proteome</keyword>
<evidence type="ECO:0000259" key="2">
    <source>
        <dbReference type="PROSITE" id="PS51406"/>
    </source>
</evidence>
<dbReference type="InterPro" id="IPR036056">
    <property type="entry name" value="Fibrinogen-like_C"/>
</dbReference>
<dbReference type="Proteomes" id="UP000735302">
    <property type="component" value="Unassembled WGS sequence"/>
</dbReference>
<feature type="chain" id="PRO_5043439079" evidence="1">
    <location>
        <begin position="29"/>
        <end position="421"/>
    </location>
</feature>
<name>A0AAV4CM51_9GAST</name>
<dbReference type="PANTHER" id="PTHR19143">
    <property type="entry name" value="FIBRINOGEN/TENASCIN/ANGIOPOEITIN"/>
    <property type="match status" value="1"/>
</dbReference>
<evidence type="ECO:0000313" key="4">
    <source>
        <dbReference type="Proteomes" id="UP000735302"/>
    </source>
</evidence>
<accession>A0AAV4CM51</accession>
<gene>
    <name evidence="3" type="ORF">PoB_005944800</name>
</gene>
<keyword evidence="1" id="KW-0732">Signal</keyword>
<dbReference type="Gene3D" id="4.10.530.10">
    <property type="entry name" value="Gamma-fibrinogen Carboxyl Terminal Fragment, domain 2"/>
    <property type="match status" value="1"/>
</dbReference>
<comment type="caution">
    <text evidence="3">The sequence shown here is derived from an EMBL/GenBank/DDBJ whole genome shotgun (WGS) entry which is preliminary data.</text>
</comment>
<feature type="domain" description="Fibrinogen C-terminal" evidence="2">
    <location>
        <begin position="179"/>
        <end position="372"/>
    </location>
</feature>
<reference evidence="3 4" key="1">
    <citation type="journal article" date="2021" name="Elife">
        <title>Chloroplast acquisition without the gene transfer in kleptoplastic sea slugs, Plakobranchus ocellatus.</title>
        <authorList>
            <person name="Maeda T."/>
            <person name="Takahashi S."/>
            <person name="Yoshida T."/>
            <person name="Shimamura S."/>
            <person name="Takaki Y."/>
            <person name="Nagai Y."/>
            <person name="Toyoda A."/>
            <person name="Suzuki Y."/>
            <person name="Arimoto A."/>
            <person name="Ishii H."/>
            <person name="Satoh N."/>
            <person name="Nishiyama T."/>
            <person name="Hasebe M."/>
            <person name="Maruyama T."/>
            <person name="Minagawa J."/>
            <person name="Obokata J."/>
            <person name="Shigenobu S."/>
        </authorList>
    </citation>
    <scope>NUCLEOTIDE SEQUENCE [LARGE SCALE GENOMIC DNA]</scope>
</reference>
<dbReference type="EMBL" id="BLXT01006697">
    <property type="protein sequence ID" value="GFO32943.1"/>
    <property type="molecule type" value="Genomic_DNA"/>
</dbReference>
<dbReference type="Pfam" id="PF00147">
    <property type="entry name" value="Fibrinogen_C"/>
    <property type="match status" value="1"/>
</dbReference>
<dbReference type="PROSITE" id="PS51406">
    <property type="entry name" value="FIBRINOGEN_C_2"/>
    <property type="match status" value="1"/>
</dbReference>
<dbReference type="InterPro" id="IPR050373">
    <property type="entry name" value="Fibrinogen_C-term_domain"/>
</dbReference>
<dbReference type="InterPro" id="IPR002181">
    <property type="entry name" value="Fibrinogen_a/b/g_C_dom"/>
</dbReference>
<dbReference type="GO" id="GO:0005615">
    <property type="term" value="C:extracellular space"/>
    <property type="evidence" value="ECO:0007669"/>
    <property type="project" value="TreeGrafter"/>
</dbReference>
<evidence type="ECO:0000256" key="1">
    <source>
        <dbReference type="SAM" id="SignalP"/>
    </source>
</evidence>
<dbReference type="SUPFAM" id="SSF56496">
    <property type="entry name" value="Fibrinogen C-terminal domain-like"/>
    <property type="match status" value="1"/>
</dbReference>
<feature type="signal peptide" evidence="1">
    <location>
        <begin position="1"/>
        <end position="28"/>
    </location>
</feature>
<protein>
    <submittedName>
        <fullName evidence="3">Tenascin-n</fullName>
    </submittedName>
</protein>
<dbReference type="Gene3D" id="3.90.215.10">
    <property type="entry name" value="Gamma Fibrinogen, chain A, domain 1"/>
    <property type="match status" value="1"/>
</dbReference>
<proteinExistence type="predicted"/>
<dbReference type="AlphaFoldDB" id="A0AAV4CM51"/>
<organism evidence="3 4">
    <name type="scientific">Plakobranchus ocellatus</name>
    <dbReference type="NCBI Taxonomy" id="259542"/>
    <lineage>
        <taxon>Eukaryota</taxon>
        <taxon>Metazoa</taxon>
        <taxon>Spiralia</taxon>
        <taxon>Lophotrochozoa</taxon>
        <taxon>Mollusca</taxon>
        <taxon>Gastropoda</taxon>
        <taxon>Heterobranchia</taxon>
        <taxon>Euthyneura</taxon>
        <taxon>Panpulmonata</taxon>
        <taxon>Sacoglossa</taxon>
        <taxon>Placobranchoidea</taxon>
        <taxon>Plakobranchidae</taxon>
        <taxon>Plakobranchus</taxon>
    </lineage>
</organism>
<sequence>MIYPRNKSKYRLRLLTLTIILHWSSIDCSVVNTKYIEYETPVCDAEDRIKNACFVQVPASTSLQCFLKCASSISCGGVLIFSPTLTCYHKTVCSFLPTCTIYDPNFKLYMNEDDLIVTTIPPETTLAVETTVVSETTVVPETTVASVHTTVPEGCLHGGIEDSGTGACDCAATGGYVGTKCERLASQCSELKSNGYSRGTYSVNLDLYGDGSFFFQTYCILSYFSNDFDIMRNSGSFDTTLTWNDYVNGFHLGPNDYFLGLEHLHRYTSSGGPHSITTTVVFESSDVSGSAGKSYGNFLVSSSSSGYSYTISGLTGTSSSISSSGGSTAGFGLDDCLSSQENTPFSSADNDQDGSSSNCAELAQSGWWFKGCVPFQMNPFGWNYVAKPGFPTDSHFHVPGYDTSRSSVRNAFKYFSLSLEL</sequence>
<dbReference type="SMART" id="SM00186">
    <property type="entry name" value="FBG"/>
    <property type="match status" value="1"/>
</dbReference>
<dbReference type="InterPro" id="IPR014716">
    <property type="entry name" value="Fibrinogen_a/b/g_C_1"/>
</dbReference>
<evidence type="ECO:0000313" key="3">
    <source>
        <dbReference type="EMBL" id="GFO32943.1"/>
    </source>
</evidence>